<dbReference type="SMART" id="SM00861">
    <property type="entry name" value="Transket_pyr"/>
    <property type="match status" value="1"/>
</dbReference>
<keyword evidence="13" id="KW-1185">Reference proteome</keyword>
<evidence type="ECO:0000256" key="9">
    <source>
        <dbReference type="ARBA" id="ARBA00023229"/>
    </source>
</evidence>
<sequence>MKLEQIKDPQFLKQMNIEELEELAQDIRTFIIQNVSQTGGHFSSNLGVVELTIALHYIFNSPTDKIIFDVGHQSYVHKILTGRAGQFSTLRQFHGLSGFQKRKESIHDAWEAGHSSTALSASAGMAVARDLNHEKGEIICVVGDAALMSGESFEALNYLGSISSKVIIILNDNNMSISKNVGGLSNFFSDVRMSTQYKNARNNYISFLSKSNLGKKVYKMTKKIKDQIKNNVINDHIFGEFGLDYIGPINGHDFHDLLSALALASEMDHSVVIHVHTVKGKGYPLAENDYYGVYHGVPPFDYREGIRHQESSTISWSEVVARHIEKWMHKDEDIVTITPAMISGSCLRSIFETFPDRSFDVGIAEEHAMTFAAGLSNAQKKPFITIYSSFLQRCYDQINHDIARMNLPCLIGVDRSGLVGADGETHHGVFDISFLSAIPHLIIMSPKDAQELKKMINTVFHHFDSPYILRFPKGSTEDMNVDLDEGIDIGTWEKIIFNDNNPLTILTYDAKVYQVAQFLMQEELPVNLINARFIKPLDEKMLDELFDLHQHLLIYETDLMTGSLGSLIAHYYSQRHMPMTIDYMGIDDHYTPQGQLDELLKLEHIHIDDLKQTVKEILHEKRKS</sequence>
<dbReference type="SUPFAM" id="SSF52922">
    <property type="entry name" value="TK C-terminal domain-like"/>
    <property type="match status" value="1"/>
</dbReference>
<dbReference type="Proteomes" id="UP000195305">
    <property type="component" value="Unassembled WGS sequence"/>
</dbReference>
<comment type="caution">
    <text evidence="12">The sequence shown here is derived from an EMBL/GenBank/DDBJ whole genome shotgun (WGS) entry which is preliminary data.</text>
</comment>
<dbReference type="InterPro" id="IPR033248">
    <property type="entry name" value="Transketolase_C"/>
</dbReference>
<accession>A0A1Y4SR18</accession>
<keyword evidence="5 10" id="KW-0479">Metal-binding</keyword>
<feature type="binding site" evidence="10">
    <location>
        <position position="365"/>
    </location>
    <ligand>
        <name>thiamine diphosphate</name>
        <dbReference type="ChEBI" id="CHEBI:58937"/>
    </ligand>
</feature>
<evidence type="ECO:0000256" key="3">
    <source>
        <dbReference type="ARBA" id="ARBA00011738"/>
    </source>
</evidence>
<evidence type="ECO:0000259" key="11">
    <source>
        <dbReference type="SMART" id="SM00861"/>
    </source>
</evidence>
<dbReference type="NCBIfam" id="TIGR00204">
    <property type="entry name" value="dxs"/>
    <property type="match status" value="1"/>
</dbReference>
<evidence type="ECO:0000256" key="7">
    <source>
        <dbReference type="ARBA" id="ARBA00022977"/>
    </source>
</evidence>
<keyword evidence="9 10" id="KW-0414">Isoprene biosynthesis</keyword>
<dbReference type="GO" id="GO:0030976">
    <property type="term" value="F:thiamine pyrophosphate binding"/>
    <property type="evidence" value="ECO:0007669"/>
    <property type="project" value="UniProtKB-UniRule"/>
</dbReference>
<reference evidence="12 13" key="1">
    <citation type="journal article" date="2018" name="BMC Genomics">
        <title>Whole genome sequencing and function prediction of 133 gut anaerobes isolated from chicken caecum in pure cultures.</title>
        <authorList>
            <person name="Medvecky M."/>
            <person name="Cejkova D."/>
            <person name="Polansky O."/>
            <person name="Karasova D."/>
            <person name="Kubasova T."/>
            <person name="Cizek A."/>
            <person name="Rychlik I."/>
        </authorList>
    </citation>
    <scope>NUCLEOTIDE SEQUENCE [LARGE SCALE GENOMIC DNA]</scope>
    <source>
        <strain evidence="12 13">An13</strain>
    </source>
</reference>
<evidence type="ECO:0000256" key="2">
    <source>
        <dbReference type="ARBA" id="ARBA00011081"/>
    </source>
</evidence>
<feature type="binding site" evidence="10">
    <location>
        <position position="283"/>
    </location>
    <ligand>
        <name>thiamine diphosphate</name>
        <dbReference type="ChEBI" id="CHEBI:58937"/>
    </ligand>
</feature>
<dbReference type="GO" id="GO:0005829">
    <property type="term" value="C:cytosol"/>
    <property type="evidence" value="ECO:0007669"/>
    <property type="project" value="TreeGrafter"/>
</dbReference>
<feature type="binding site" evidence="10">
    <location>
        <begin position="145"/>
        <end position="146"/>
    </location>
    <ligand>
        <name>thiamine diphosphate</name>
        <dbReference type="ChEBI" id="CHEBI:58937"/>
    </ligand>
</feature>
<dbReference type="CDD" id="cd07033">
    <property type="entry name" value="TPP_PYR_DXS_TK_like"/>
    <property type="match status" value="1"/>
</dbReference>
<dbReference type="EMBL" id="NFLJ01000043">
    <property type="protein sequence ID" value="OUQ32338.1"/>
    <property type="molecule type" value="Genomic_DNA"/>
</dbReference>
<dbReference type="InterPro" id="IPR005475">
    <property type="entry name" value="Transketolase-like_Pyr-bd"/>
</dbReference>
<feature type="binding site" evidence="10">
    <location>
        <position position="144"/>
    </location>
    <ligand>
        <name>Mg(2+)</name>
        <dbReference type="ChEBI" id="CHEBI:18420"/>
    </ligand>
</feature>
<dbReference type="InterPro" id="IPR049557">
    <property type="entry name" value="Transketolase_CS"/>
</dbReference>
<dbReference type="Pfam" id="PF13292">
    <property type="entry name" value="DXP_synthase_N"/>
    <property type="match status" value="1"/>
</dbReference>
<dbReference type="InterPro" id="IPR005477">
    <property type="entry name" value="Dxylulose-5-P_synthase"/>
</dbReference>
<dbReference type="Gene3D" id="3.40.50.970">
    <property type="match status" value="2"/>
</dbReference>
<dbReference type="Gene3D" id="3.40.50.920">
    <property type="match status" value="1"/>
</dbReference>
<evidence type="ECO:0000256" key="6">
    <source>
        <dbReference type="ARBA" id="ARBA00022842"/>
    </source>
</evidence>
<feature type="binding site" evidence="10">
    <location>
        <position position="173"/>
    </location>
    <ligand>
        <name>thiamine diphosphate</name>
        <dbReference type="ChEBI" id="CHEBI:58937"/>
    </ligand>
</feature>
<dbReference type="SUPFAM" id="SSF52518">
    <property type="entry name" value="Thiamin diphosphate-binding fold (THDP-binding)"/>
    <property type="match status" value="2"/>
</dbReference>
<dbReference type="HAMAP" id="MF_00315">
    <property type="entry name" value="DXP_synth"/>
    <property type="match status" value="1"/>
</dbReference>
<dbReference type="CDD" id="cd02007">
    <property type="entry name" value="TPP_DXS"/>
    <property type="match status" value="1"/>
</dbReference>
<dbReference type="Pfam" id="PF02779">
    <property type="entry name" value="Transket_pyr"/>
    <property type="match status" value="1"/>
</dbReference>
<dbReference type="EC" id="2.2.1.7" evidence="10"/>
<comment type="similarity">
    <text evidence="2 10">Belongs to the transketolase family. DXPS subfamily.</text>
</comment>
<comment type="pathway">
    <text evidence="1 10">Metabolic intermediate biosynthesis; 1-deoxy-D-xylulose 5-phosphate biosynthesis; 1-deoxy-D-xylulose 5-phosphate from D-glyceraldehyde 3-phosphate and pyruvate: step 1/1.</text>
</comment>
<comment type="catalytic activity">
    <reaction evidence="10">
        <text>D-glyceraldehyde 3-phosphate + pyruvate + H(+) = 1-deoxy-D-xylulose 5-phosphate + CO2</text>
        <dbReference type="Rhea" id="RHEA:12605"/>
        <dbReference type="ChEBI" id="CHEBI:15361"/>
        <dbReference type="ChEBI" id="CHEBI:15378"/>
        <dbReference type="ChEBI" id="CHEBI:16526"/>
        <dbReference type="ChEBI" id="CHEBI:57792"/>
        <dbReference type="ChEBI" id="CHEBI:59776"/>
        <dbReference type="EC" id="2.2.1.7"/>
    </reaction>
</comment>
<dbReference type="PANTHER" id="PTHR43322:SF5">
    <property type="entry name" value="1-DEOXY-D-XYLULOSE-5-PHOSPHATE SYNTHASE, CHLOROPLASTIC"/>
    <property type="match status" value="1"/>
</dbReference>
<feature type="binding site" evidence="10">
    <location>
        <position position="173"/>
    </location>
    <ligand>
        <name>Mg(2+)</name>
        <dbReference type="ChEBI" id="CHEBI:18420"/>
    </ligand>
</feature>
<feature type="binding site" evidence="10">
    <location>
        <position position="72"/>
    </location>
    <ligand>
        <name>thiamine diphosphate</name>
        <dbReference type="ChEBI" id="CHEBI:58937"/>
    </ligand>
</feature>
<keyword evidence="6 10" id="KW-0460">Magnesium</keyword>
<dbReference type="PROSITE" id="PS00801">
    <property type="entry name" value="TRANSKETOLASE_1"/>
    <property type="match status" value="1"/>
</dbReference>
<gene>
    <name evidence="10" type="primary">dxs</name>
    <name evidence="12" type="ORF">B5E75_12350</name>
</gene>
<organism evidence="12 13">
    <name type="scientific">Massilimicrobiota timonensis</name>
    <dbReference type="NCBI Taxonomy" id="1776392"/>
    <lineage>
        <taxon>Bacteria</taxon>
        <taxon>Bacillati</taxon>
        <taxon>Bacillota</taxon>
        <taxon>Erysipelotrichia</taxon>
        <taxon>Erysipelotrichales</taxon>
        <taxon>Erysipelotrichaceae</taxon>
        <taxon>Massilimicrobiota</taxon>
    </lineage>
</organism>
<dbReference type="GO" id="GO:0000287">
    <property type="term" value="F:magnesium ion binding"/>
    <property type="evidence" value="ECO:0007669"/>
    <property type="project" value="UniProtKB-UniRule"/>
</dbReference>
<keyword evidence="8 10" id="KW-0786">Thiamine pyrophosphate</keyword>
<dbReference type="PROSITE" id="PS00802">
    <property type="entry name" value="TRANSKETOLASE_2"/>
    <property type="match status" value="1"/>
</dbReference>
<dbReference type="InterPro" id="IPR029061">
    <property type="entry name" value="THDP-binding"/>
</dbReference>
<comment type="cofactor">
    <cofactor evidence="10">
        <name>Mg(2+)</name>
        <dbReference type="ChEBI" id="CHEBI:18420"/>
    </cofactor>
    <text evidence="10">Binds 1 Mg(2+) ion per subunit.</text>
</comment>
<dbReference type="GO" id="GO:0009228">
    <property type="term" value="P:thiamine biosynthetic process"/>
    <property type="evidence" value="ECO:0007669"/>
    <property type="project" value="UniProtKB-UniRule"/>
</dbReference>
<name>A0A1Y4SR18_9FIRM</name>
<comment type="function">
    <text evidence="10">Catalyzes the acyloin condensation reaction between C atoms 2 and 3 of pyruvate and glyceraldehyde 3-phosphate to yield 1-deoxy-D-xylulose-5-phosphate (DXP).</text>
</comment>
<dbReference type="PANTHER" id="PTHR43322">
    <property type="entry name" value="1-D-DEOXYXYLULOSE 5-PHOSPHATE SYNTHASE-RELATED"/>
    <property type="match status" value="1"/>
</dbReference>
<dbReference type="UniPathway" id="UPA00064">
    <property type="reaction ID" value="UER00091"/>
</dbReference>
<dbReference type="Pfam" id="PF02780">
    <property type="entry name" value="Transketolase_C"/>
    <property type="match status" value="1"/>
</dbReference>
<feature type="binding site" evidence="10">
    <location>
        <begin position="113"/>
        <end position="115"/>
    </location>
    <ligand>
        <name>thiamine diphosphate</name>
        <dbReference type="ChEBI" id="CHEBI:58937"/>
    </ligand>
</feature>
<dbReference type="GO" id="GO:0008661">
    <property type="term" value="F:1-deoxy-D-xylulose-5-phosphate synthase activity"/>
    <property type="evidence" value="ECO:0007669"/>
    <property type="project" value="UniProtKB-UniRule"/>
</dbReference>
<keyword evidence="7 10" id="KW-0784">Thiamine biosynthesis</keyword>
<dbReference type="OrthoDB" id="9803371at2"/>
<evidence type="ECO:0000256" key="1">
    <source>
        <dbReference type="ARBA" id="ARBA00004980"/>
    </source>
</evidence>
<dbReference type="AlphaFoldDB" id="A0A1Y4SR18"/>
<dbReference type="NCBIfam" id="NF003933">
    <property type="entry name" value="PRK05444.2-2"/>
    <property type="match status" value="1"/>
</dbReference>
<dbReference type="RefSeq" id="WP_087359675.1">
    <property type="nucleotide sequence ID" value="NZ_NFLJ01000043.1"/>
</dbReference>
<comment type="subunit">
    <text evidence="3 10">Homodimer.</text>
</comment>
<comment type="cofactor">
    <cofactor evidence="10">
        <name>thiamine diphosphate</name>
        <dbReference type="ChEBI" id="CHEBI:58937"/>
    </cofactor>
    <text evidence="10">Binds 1 thiamine pyrophosphate per subunit.</text>
</comment>
<evidence type="ECO:0000256" key="8">
    <source>
        <dbReference type="ARBA" id="ARBA00023052"/>
    </source>
</evidence>
<evidence type="ECO:0000313" key="12">
    <source>
        <dbReference type="EMBL" id="OUQ32338.1"/>
    </source>
</evidence>
<proteinExistence type="inferred from homology"/>
<dbReference type="GO" id="GO:0016114">
    <property type="term" value="P:terpenoid biosynthetic process"/>
    <property type="evidence" value="ECO:0007669"/>
    <property type="project" value="UniProtKB-UniRule"/>
</dbReference>
<dbReference type="GO" id="GO:0019288">
    <property type="term" value="P:isopentenyl diphosphate biosynthetic process, methylerythritol 4-phosphate pathway"/>
    <property type="evidence" value="ECO:0007669"/>
    <property type="project" value="TreeGrafter"/>
</dbReference>
<evidence type="ECO:0000313" key="13">
    <source>
        <dbReference type="Proteomes" id="UP000195305"/>
    </source>
</evidence>
<keyword evidence="4 10" id="KW-0808">Transferase</keyword>
<evidence type="ECO:0000256" key="5">
    <source>
        <dbReference type="ARBA" id="ARBA00022723"/>
    </source>
</evidence>
<feature type="domain" description="Transketolase-like pyrimidine-binding" evidence="11">
    <location>
        <begin position="314"/>
        <end position="478"/>
    </location>
</feature>
<protein>
    <recommendedName>
        <fullName evidence="10">1-deoxy-D-xylulose-5-phosphate synthase</fullName>
        <ecNumber evidence="10">2.2.1.7</ecNumber>
    </recommendedName>
    <alternativeName>
        <fullName evidence="10">1-deoxyxylulose-5-phosphate synthase</fullName>
        <shortName evidence="10">DXP synthase</shortName>
        <shortName evidence="10">DXPS</shortName>
    </alternativeName>
</protein>
<evidence type="ECO:0000256" key="4">
    <source>
        <dbReference type="ARBA" id="ARBA00022679"/>
    </source>
</evidence>
<dbReference type="InterPro" id="IPR009014">
    <property type="entry name" value="Transketo_C/PFOR_II"/>
</dbReference>
<evidence type="ECO:0000256" key="10">
    <source>
        <dbReference type="HAMAP-Rule" id="MF_00315"/>
    </source>
</evidence>
<dbReference type="InterPro" id="IPR020826">
    <property type="entry name" value="Transketolase_BS"/>
</dbReference>